<accession>A0A177SAP5</accession>
<keyword evidence="1" id="KW-0472">Membrane</keyword>
<protein>
    <recommendedName>
        <fullName evidence="4">Phage holin family protein</fullName>
    </recommendedName>
</protein>
<dbReference type="Pfam" id="PF05449">
    <property type="entry name" value="Phage_holin_3_7"/>
    <property type="match status" value="1"/>
</dbReference>
<organism evidence="2 3">
    <name type="scientific">Pseudomonas putida</name>
    <name type="common">Arthrobacter siderocapsulatus</name>
    <dbReference type="NCBI Taxonomy" id="303"/>
    <lineage>
        <taxon>Bacteria</taxon>
        <taxon>Pseudomonadati</taxon>
        <taxon>Pseudomonadota</taxon>
        <taxon>Gammaproteobacteria</taxon>
        <taxon>Pseudomonadales</taxon>
        <taxon>Pseudomonadaceae</taxon>
        <taxon>Pseudomonas</taxon>
    </lineage>
</organism>
<dbReference type="AlphaFoldDB" id="A0A177SAP5"/>
<dbReference type="Proteomes" id="UP000077752">
    <property type="component" value="Unassembled WGS sequence"/>
</dbReference>
<evidence type="ECO:0000313" key="3">
    <source>
        <dbReference type="Proteomes" id="UP000077752"/>
    </source>
</evidence>
<comment type="caution">
    <text evidence="2">The sequence shown here is derived from an EMBL/GenBank/DDBJ whole genome shotgun (WGS) entry which is preliminary data.</text>
</comment>
<keyword evidence="1" id="KW-0812">Transmembrane</keyword>
<gene>
    <name evidence="2" type="ORF">AYO28_03115</name>
</gene>
<dbReference type="InterPro" id="IPR008473">
    <property type="entry name" value="Phage_holin_3_7"/>
</dbReference>
<evidence type="ECO:0000313" key="2">
    <source>
        <dbReference type="EMBL" id="OAI84886.1"/>
    </source>
</evidence>
<evidence type="ECO:0008006" key="4">
    <source>
        <dbReference type="Google" id="ProtNLM"/>
    </source>
</evidence>
<dbReference type="RefSeq" id="WP_064304670.1">
    <property type="nucleotide sequence ID" value="NZ_LUCV01000049.1"/>
</dbReference>
<dbReference type="EMBL" id="LUCV01000049">
    <property type="protein sequence ID" value="OAI84886.1"/>
    <property type="molecule type" value="Genomic_DNA"/>
</dbReference>
<reference evidence="2 3" key="1">
    <citation type="submission" date="2016-03" db="EMBL/GenBank/DDBJ databases">
        <title>Draft Genome Assembly of Pseudomonas putida strain CBF10-2.</title>
        <authorList>
            <person name="Iyer R.S."/>
            <person name="Damania A."/>
        </authorList>
    </citation>
    <scope>NUCLEOTIDE SEQUENCE [LARGE SCALE GENOMIC DNA]</scope>
    <source>
        <strain evidence="2 3">CBF10-2</strain>
    </source>
</reference>
<sequence>MTLDQTITLAHAGFCGGICFVIAFMYRRGESSYKFLPSLCAFCLASLFGQEWLSIIGAILLYGQWPATSLPSTLIFGILFILALRSKGNVARLFDQSRRR</sequence>
<keyword evidence="1" id="KW-1133">Transmembrane helix</keyword>
<proteinExistence type="predicted"/>
<evidence type="ECO:0000256" key="1">
    <source>
        <dbReference type="SAM" id="Phobius"/>
    </source>
</evidence>
<name>A0A177SAP5_PSEPU</name>
<feature type="transmembrane region" description="Helical" evidence="1">
    <location>
        <begin position="6"/>
        <end position="26"/>
    </location>
</feature>